<feature type="transmembrane region" description="Helical" evidence="9">
    <location>
        <begin position="278"/>
        <end position="299"/>
    </location>
</feature>
<name>A0ABP4P4K2_9ACTN</name>
<keyword evidence="5 9" id="KW-1133">Transmembrane helix</keyword>
<evidence type="ECO:0000256" key="1">
    <source>
        <dbReference type="ARBA" id="ARBA00004651"/>
    </source>
</evidence>
<sequence length="413" mass="43237">MVTQAMVFVAFGLLLGNRVLDIVDVEAANQYVRHLAEATLTLVLFTDAVRVNVGRLRREMLVPARLLGAGLPLTILAGTAAGLALLPVLNIWTAAALATILAPTDAALGLPVVNNKRLPSRVRQGLNVESGLNDGVCVPLLIIFLTIAEAEEGVAHVEPVRVVLEEIGFGTVGGVAAGLIGAWALRAVAARGWMAGTWKQINAVATPLLAYTVASALGGSGFIAAFVAGIVYGVVAGAGAEPTTTLAEESGELFNAATFLLFGAVLLGPAIGELDWRIALYVALSLTVVRMLPVALAMIGTGMRAVTIGFLGWFGPRGLASIVFVLLLVEQSELPERPLMLVVATWTVALSVLAHGLTALPGANRYADWYAAHTEKHPSMPETVPVADQRTRSAGRSERWTKPGSGKGTHDSR</sequence>
<evidence type="ECO:0000256" key="9">
    <source>
        <dbReference type="SAM" id="Phobius"/>
    </source>
</evidence>
<feature type="transmembrane region" description="Helical" evidence="9">
    <location>
        <begin position="125"/>
        <end position="147"/>
    </location>
</feature>
<evidence type="ECO:0000256" key="4">
    <source>
        <dbReference type="ARBA" id="ARBA00022692"/>
    </source>
</evidence>
<dbReference type="Proteomes" id="UP001500393">
    <property type="component" value="Unassembled WGS sequence"/>
</dbReference>
<feature type="transmembrane region" description="Helical" evidence="9">
    <location>
        <begin position="208"/>
        <end position="233"/>
    </location>
</feature>
<organism evidence="11 12">
    <name type="scientific">Kribbella sancticallisti</name>
    <dbReference type="NCBI Taxonomy" id="460087"/>
    <lineage>
        <taxon>Bacteria</taxon>
        <taxon>Bacillati</taxon>
        <taxon>Actinomycetota</taxon>
        <taxon>Actinomycetes</taxon>
        <taxon>Propionibacteriales</taxon>
        <taxon>Kribbellaceae</taxon>
        <taxon>Kribbella</taxon>
    </lineage>
</organism>
<evidence type="ECO:0000256" key="5">
    <source>
        <dbReference type="ARBA" id="ARBA00022989"/>
    </source>
</evidence>
<evidence type="ECO:0000256" key="3">
    <source>
        <dbReference type="ARBA" id="ARBA00022449"/>
    </source>
</evidence>
<keyword evidence="3" id="KW-0050">Antiport</keyword>
<keyword evidence="7 9" id="KW-0472">Membrane</keyword>
<evidence type="ECO:0000259" key="10">
    <source>
        <dbReference type="Pfam" id="PF00999"/>
    </source>
</evidence>
<keyword evidence="6" id="KW-0406">Ion transport</keyword>
<evidence type="ECO:0000256" key="8">
    <source>
        <dbReference type="SAM" id="MobiDB-lite"/>
    </source>
</evidence>
<gene>
    <name evidence="11" type="ORF">GCM10009789_27920</name>
</gene>
<dbReference type="PANTHER" id="PTHR32507">
    <property type="entry name" value="NA(+)/H(+) ANTIPORTER 1"/>
    <property type="match status" value="1"/>
</dbReference>
<dbReference type="EMBL" id="BAAAOS010000018">
    <property type="protein sequence ID" value="GAA1572788.1"/>
    <property type="molecule type" value="Genomic_DNA"/>
</dbReference>
<dbReference type="Pfam" id="PF00999">
    <property type="entry name" value="Na_H_Exchanger"/>
    <property type="match status" value="1"/>
</dbReference>
<dbReference type="PANTHER" id="PTHR32507:SF8">
    <property type="entry name" value="CNH1P"/>
    <property type="match status" value="1"/>
</dbReference>
<keyword evidence="4 9" id="KW-0812">Transmembrane</keyword>
<feature type="transmembrane region" description="Helical" evidence="9">
    <location>
        <begin position="65"/>
        <end position="85"/>
    </location>
</feature>
<accession>A0ABP4P4K2</accession>
<feature type="transmembrane region" description="Helical" evidence="9">
    <location>
        <begin position="305"/>
        <end position="329"/>
    </location>
</feature>
<keyword evidence="12" id="KW-1185">Reference proteome</keyword>
<comment type="caution">
    <text evidence="11">The sequence shown here is derived from an EMBL/GenBank/DDBJ whole genome shotgun (WGS) entry which is preliminary data.</text>
</comment>
<evidence type="ECO:0000256" key="7">
    <source>
        <dbReference type="ARBA" id="ARBA00023136"/>
    </source>
</evidence>
<feature type="region of interest" description="Disordered" evidence="8">
    <location>
        <begin position="378"/>
        <end position="413"/>
    </location>
</feature>
<feature type="transmembrane region" description="Helical" evidence="9">
    <location>
        <begin position="167"/>
        <end position="188"/>
    </location>
</feature>
<feature type="compositionally biased region" description="Basic and acidic residues" evidence="8">
    <location>
        <begin position="389"/>
        <end position="401"/>
    </location>
</feature>
<proteinExistence type="predicted"/>
<evidence type="ECO:0000256" key="6">
    <source>
        <dbReference type="ARBA" id="ARBA00023065"/>
    </source>
</evidence>
<feature type="transmembrane region" description="Helical" evidence="9">
    <location>
        <begin position="91"/>
        <end position="113"/>
    </location>
</feature>
<feature type="domain" description="Cation/H+ exchanger transmembrane" evidence="10">
    <location>
        <begin position="6"/>
        <end position="358"/>
    </location>
</feature>
<feature type="transmembrane region" description="Helical" evidence="9">
    <location>
        <begin position="253"/>
        <end position="271"/>
    </location>
</feature>
<keyword evidence="2" id="KW-0813">Transport</keyword>
<evidence type="ECO:0000313" key="12">
    <source>
        <dbReference type="Proteomes" id="UP001500393"/>
    </source>
</evidence>
<feature type="transmembrane region" description="Helical" evidence="9">
    <location>
        <begin position="341"/>
        <end position="360"/>
    </location>
</feature>
<evidence type="ECO:0000313" key="11">
    <source>
        <dbReference type="EMBL" id="GAA1572788.1"/>
    </source>
</evidence>
<evidence type="ECO:0000256" key="2">
    <source>
        <dbReference type="ARBA" id="ARBA00022448"/>
    </source>
</evidence>
<comment type="subcellular location">
    <subcellularLocation>
        <location evidence="1">Cell membrane</location>
        <topology evidence="1">Multi-pass membrane protein</topology>
    </subcellularLocation>
</comment>
<reference evidence="12" key="1">
    <citation type="journal article" date="2019" name="Int. J. Syst. Evol. Microbiol.">
        <title>The Global Catalogue of Microorganisms (GCM) 10K type strain sequencing project: providing services to taxonomists for standard genome sequencing and annotation.</title>
        <authorList>
            <consortium name="The Broad Institute Genomics Platform"/>
            <consortium name="The Broad Institute Genome Sequencing Center for Infectious Disease"/>
            <person name="Wu L."/>
            <person name="Ma J."/>
        </authorList>
    </citation>
    <scope>NUCLEOTIDE SEQUENCE [LARGE SCALE GENOMIC DNA]</scope>
    <source>
        <strain evidence="12">JCM 14969</strain>
    </source>
</reference>
<protein>
    <submittedName>
        <fullName evidence="11">Cation:proton antiporter</fullName>
    </submittedName>
</protein>
<dbReference type="InterPro" id="IPR006153">
    <property type="entry name" value="Cation/H_exchanger_TM"/>
</dbReference>
<dbReference type="RefSeq" id="WP_344213674.1">
    <property type="nucleotide sequence ID" value="NZ_BAAAOS010000018.1"/>
</dbReference>